<dbReference type="AlphaFoldDB" id="A0A1W6ZVU3"/>
<name>A0A1W6ZVU3_9HYPH</name>
<organism evidence="1 2">
    <name type="scientific">Pseudorhodoplanes sinuspersici</name>
    <dbReference type="NCBI Taxonomy" id="1235591"/>
    <lineage>
        <taxon>Bacteria</taxon>
        <taxon>Pseudomonadati</taxon>
        <taxon>Pseudomonadota</taxon>
        <taxon>Alphaproteobacteria</taxon>
        <taxon>Hyphomicrobiales</taxon>
        <taxon>Pseudorhodoplanes</taxon>
    </lineage>
</organism>
<evidence type="ECO:0000313" key="2">
    <source>
        <dbReference type="Proteomes" id="UP000194137"/>
    </source>
</evidence>
<dbReference type="Proteomes" id="UP000194137">
    <property type="component" value="Chromosome"/>
</dbReference>
<keyword evidence="2" id="KW-1185">Reference proteome</keyword>
<proteinExistence type="predicted"/>
<evidence type="ECO:0000313" key="1">
    <source>
        <dbReference type="EMBL" id="ARQ01398.1"/>
    </source>
</evidence>
<dbReference type="RefSeq" id="WP_086089793.1">
    <property type="nucleotide sequence ID" value="NZ_CP021112.1"/>
</dbReference>
<dbReference type="EMBL" id="CP021112">
    <property type="protein sequence ID" value="ARQ01398.1"/>
    <property type="molecule type" value="Genomic_DNA"/>
</dbReference>
<protein>
    <submittedName>
        <fullName evidence="1">Uncharacterized protein</fullName>
    </submittedName>
</protein>
<sequence>MDWLVVAGVVSLGFLVGLLVGWYVNEDQPFTATGLVASITILSGAGVLGVFHMIAPTGPTREFWLYPIAVLLGVLIAPPLSKLYDRLYVEDSKIKR</sequence>
<dbReference type="KEGG" id="psin:CAK95_21535"/>
<reference evidence="1 2" key="1">
    <citation type="submission" date="2017-05" db="EMBL/GenBank/DDBJ databases">
        <title>Full genome sequence of Pseudorhodoplanes sinuspersici.</title>
        <authorList>
            <person name="Dastgheib S.M.M."/>
            <person name="Shavandi M."/>
            <person name="Tirandaz H."/>
        </authorList>
    </citation>
    <scope>NUCLEOTIDE SEQUENCE [LARGE SCALE GENOMIC DNA]</scope>
    <source>
        <strain evidence="1 2">RIPI110</strain>
    </source>
</reference>
<gene>
    <name evidence="1" type="ORF">CAK95_21535</name>
</gene>
<dbReference type="STRING" id="1235591.CAK95_21535"/>
<accession>A0A1W6ZVU3</accession>